<protein>
    <submittedName>
        <fullName evidence="1">Uncharacterized protein</fullName>
    </submittedName>
</protein>
<dbReference type="EMBL" id="FNCG01000005">
    <property type="protein sequence ID" value="SDG82910.1"/>
    <property type="molecule type" value="Genomic_DNA"/>
</dbReference>
<accession>A0A1G7XH39</accession>
<dbReference type="AlphaFoldDB" id="A0A1G7XH39"/>
<organism evidence="1 2">
    <name type="scientific">Mucilaginibacter gossypii</name>
    <dbReference type="NCBI Taxonomy" id="551996"/>
    <lineage>
        <taxon>Bacteria</taxon>
        <taxon>Pseudomonadati</taxon>
        <taxon>Bacteroidota</taxon>
        <taxon>Sphingobacteriia</taxon>
        <taxon>Sphingobacteriales</taxon>
        <taxon>Sphingobacteriaceae</taxon>
        <taxon>Mucilaginibacter</taxon>
    </lineage>
</organism>
<gene>
    <name evidence="1" type="ORF">SAMN05192573_10542</name>
</gene>
<reference evidence="2" key="1">
    <citation type="submission" date="2016-10" db="EMBL/GenBank/DDBJ databases">
        <authorList>
            <person name="Varghese N."/>
            <person name="Submissions S."/>
        </authorList>
    </citation>
    <scope>NUCLEOTIDE SEQUENCE [LARGE SCALE GENOMIC DNA]</scope>
    <source>
        <strain evidence="2">Gh-67</strain>
    </source>
</reference>
<name>A0A1G7XH39_9SPHI</name>
<evidence type="ECO:0000313" key="1">
    <source>
        <dbReference type="EMBL" id="SDG82910.1"/>
    </source>
</evidence>
<proteinExistence type="predicted"/>
<dbReference type="Proteomes" id="UP000199705">
    <property type="component" value="Unassembled WGS sequence"/>
</dbReference>
<keyword evidence="2" id="KW-1185">Reference proteome</keyword>
<evidence type="ECO:0000313" key="2">
    <source>
        <dbReference type="Proteomes" id="UP000199705"/>
    </source>
</evidence>
<sequence length="47" mass="5363">MKVVKIATKSVYYVKFLIRMSVIVRFISYFVNISGLSLQFLAVNAGF</sequence>